<dbReference type="Gene3D" id="3.55.30.10">
    <property type="entry name" value="Hsp33 domain"/>
    <property type="match status" value="1"/>
</dbReference>
<dbReference type="InterPro" id="IPR000397">
    <property type="entry name" value="Heat_shock_Hsp33"/>
</dbReference>
<evidence type="ECO:0000313" key="8">
    <source>
        <dbReference type="Proteomes" id="UP000721415"/>
    </source>
</evidence>
<keyword evidence="1 6" id="KW-0963">Cytoplasm</keyword>
<evidence type="ECO:0000256" key="1">
    <source>
        <dbReference type="ARBA" id="ARBA00022490"/>
    </source>
</evidence>
<sequence>MSDQLIKALAYDDQIRIFVVDATQTVSQAQIYHDTWHTATAALGRSLVATLLLAANLKGEDKLGVQIKGSGPLGMLVTDGNSQGEVRGYVNNPHVALELNSEGKLDVAAAVGLPGLLQVRRNIAGGDPFTGQVSLISGELGEDFTYYMAVSEQTPSAFGLSVLINPDEKVLSAGGFMIQVLPGASEETVDELEKRIASLGKLSDLIDQSQGLSYLLEKLVGEGNYRVIATQQVAYSCPCSKDSFTESMTVISPSEIMEMIKEDHGAEVCCHFCNKKYFFNEEDLKQILERQAE</sequence>
<evidence type="ECO:0000256" key="5">
    <source>
        <dbReference type="ARBA" id="ARBA00023284"/>
    </source>
</evidence>
<evidence type="ECO:0000256" key="3">
    <source>
        <dbReference type="ARBA" id="ARBA00023157"/>
    </source>
</evidence>
<keyword evidence="3 6" id="KW-1015">Disulfide bond</keyword>
<reference evidence="7 8" key="1">
    <citation type="submission" date="2020-07" db="EMBL/GenBank/DDBJ databases">
        <title>Facklamia lactis sp. nov., isolated from raw milk.</title>
        <authorList>
            <person name="Doll E.V."/>
            <person name="Huptas C."/>
            <person name="Staib L."/>
            <person name="Wenning M."/>
            <person name="Scherer S."/>
        </authorList>
    </citation>
    <scope>NUCLEOTIDE SEQUENCE [LARGE SCALE GENOMIC DNA]</scope>
    <source>
        <strain evidence="7 8">DSM 111018</strain>
    </source>
</reference>
<dbReference type="SUPFAM" id="SSF118352">
    <property type="entry name" value="HSP33 redox switch-like"/>
    <property type="match status" value="1"/>
</dbReference>
<organism evidence="7 8">
    <name type="scientific">Facklamia lactis</name>
    <dbReference type="NCBI Taxonomy" id="2749967"/>
    <lineage>
        <taxon>Bacteria</taxon>
        <taxon>Bacillati</taxon>
        <taxon>Bacillota</taxon>
        <taxon>Bacilli</taxon>
        <taxon>Lactobacillales</taxon>
        <taxon>Aerococcaceae</taxon>
        <taxon>Facklamia</taxon>
    </lineage>
</organism>
<feature type="disulfide bond" description="Redox-active" evidence="6">
    <location>
        <begin position="237"/>
        <end position="239"/>
    </location>
</feature>
<dbReference type="NCBIfam" id="NF001033">
    <property type="entry name" value="PRK00114.1"/>
    <property type="match status" value="1"/>
</dbReference>
<evidence type="ECO:0000256" key="4">
    <source>
        <dbReference type="ARBA" id="ARBA00023186"/>
    </source>
</evidence>
<dbReference type="PIRSF" id="PIRSF005261">
    <property type="entry name" value="Heat_shock_Hsp33"/>
    <property type="match status" value="1"/>
</dbReference>
<dbReference type="RefSeq" id="WP_197115399.1">
    <property type="nucleotide sequence ID" value="NZ_JACBXQ010000003.1"/>
</dbReference>
<evidence type="ECO:0000256" key="2">
    <source>
        <dbReference type="ARBA" id="ARBA00022833"/>
    </source>
</evidence>
<feature type="disulfide bond" description="Redox-active" evidence="6">
    <location>
        <begin position="270"/>
        <end position="273"/>
    </location>
</feature>
<gene>
    <name evidence="6 7" type="primary">hslO</name>
    <name evidence="7" type="ORF">HZY91_06190</name>
</gene>
<name>A0ABS0LQX9_9LACT</name>
<dbReference type="Pfam" id="PF01430">
    <property type="entry name" value="HSP33"/>
    <property type="match status" value="1"/>
</dbReference>
<proteinExistence type="inferred from homology"/>
<dbReference type="EMBL" id="JACBXQ010000003">
    <property type="protein sequence ID" value="MBG9986483.1"/>
    <property type="molecule type" value="Genomic_DNA"/>
</dbReference>
<keyword evidence="2 6" id="KW-0862">Zinc</keyword>
<dbReference type="PANTHER" id="PTHR30111">
    <property type="entry name" value="33 KDA CHAPERONIN"/>
    <property type="match status" value="1"/>
</dbReference>
<dbReference type="Gene3D" id="3.90.1280.10">
    <property type="entry name" value="HSP33 redox switch-like"/>
    <property type="match status" value="1"/>
</dbReference>
<evidence type="ECO:0000313" key="7">
    <source>
        <dbReference type="EMBL" id="MBG9986483.1"/>
    </source>
</evidence>
<dbReference type="HAMAP" id="MF_00117">
    <property type="entry name" value="HslO"/>
    <property type="match status" value="1"/>
</dbReference>
<keyword evidence="8" id="KW-1185">Reference proteome</keyword>
<protein>
    <recommendedName>
        <fullName evidence="6">33 kDa chaperonin</fullName>
    </recommendedName>
    <alternativeName>
        <fullName evidence="6">Heat shock protein 33 homolog</fullName>
        <shortName evidence="6">HSP33</shortName>
    </alternativeName>
</protein>
<comment type="function">
    <text evidence="6">Redox regulated molecular chaperone. Protects both thermally unfolding and oxidatively damaged proteins from irreversible aggregation. Plays an important role in the bacterial defense system toward oxidative stress.</text>
</comment>
<keyword evidence="4 6" id="KW-0143">Chaperone</keyword>
<dbReference type="InterPro" id="IPR016154">
    <property type="entry name" value="Heat_shock_Hsp33_C"/>
</dbReference>
<comment type="subcellular location">
    <subcellularLocation>
        <location evidence="6">Cytoplasm</location>
    </subcellularLocation>
</comment>
<dbReference type="InterPro" id="IPR016153">
    <property type="entry name" value="Heat_shock_Hsp33_N"/>
</dbReference>
<dbReference type="SUPFAM" id="SSF64397">
    <property type="entry name" value="Hsp33 domain"/>
    <property type="match status" value="1"/>
</dbReference>
<dbReference type="PANTHER" id="PTHR30111:SF1">
    <property type="entry name" value="33 KDA CHAPERONIN"/>
    <property type="match status" value="1"/>
</dbReference>
<accession>A0ABS0LQX9</accession>
<dbReference type="Proteomes" id="UP000721415">
    <property type="component" value="Unassembled WGS sequence"/>
</dbReference>
<comment type="caution">
    <text evidence="7">The sequence shown here is derived from an EMBL/GenBank/DDBJ whole genome shotgun (WGS) entry which is preliminary data.</text>
</comment>
<comment type="similarity">
    <text evidence="6">Belongs to the HSP33 family.</text>
</comment>
<dbReference type="CDD" id="cd00498">
    <property type="entry name" value="Hsp33"/>
    <property type="match status" value="1"/>
</dbReference>
<keyword evidence="5 6" id="KW-0676">Redox-active center</keyword>
<evidence type="ECO:0000256" key="6">
    <source>
        <dbReference type="HAMAP-Rule" id="MF_00117"/>
    </source>
</evidence>
<comment type="PTM">
    <text evidence="6">Under oxidizing conditions two disulfide bonds are formed involving the reactive cysteines. Under reducing conditions zinc is bound to the reactive cysteines and the protein is inactive.</text>
</comment>